<dbReference type="AlphaFoldDB" id="A0A5U7LR77"/>
<reference evidence="11" key="1">
    <citation type="submission" date="2018-07" db="EMBL/GenBank/DDBJ databases">
        <authorList>
            <consortium name="PulseNet: The National Subtyping Network for Foodborne Disease Surveillance"/>
            <person name="Tarr C.L."/>
            <person name="Trees E."/>
            <person name="Katz L.S."/>
            <person name="Carleton-Romer H.A."/>
            <person name="Stroika S."/>
            <person name="Kucerova Z."/>
            <person name="Roache K.F."/>
            <person name="Sabol A.L."/>
            <person name="Besser J."/>
            <person name="Gerner-Smidt P."/>
        </authorList>
    </citation>
    <scope>NUCLEOTIDE SEQUENCE</scope>
    <source>
        <strain evidence="11">PNUSAS006765</strain>
    </source>
</reference>
<feature type="domain" description="Surface lipoprotein assembly modifier C-terminal" evidence="9">
    <location>
        <begin position="160"/>
        <end position="226"/>
    </location>
</feature>
<feature type="chain" id="PRO_5026156392" evidence="8">
    <location>
        <begin position="32"/>
        <end position="290"/>
    </location>
</feature>
<feature type="domain" description="Surface lipoprotein assembly modifier N-terminal TPR repeats region" evidence="10">
    <location>
        <begin position="40"/>
        <end position="130"/>
    </location>
</feature>
<dbReference type="Pfam" id="PF04575">
    <property type="entry name" value="SlipAM"/>
    <property type="match status" value="1"/>
</dbReference>
<evidence type="ECO:0000256" key="5">
    <source>
        <dbReference type="ARBA" id="ARBA00023136"/>
    </source>
</evidence>
<dbReference type="GO" id="GO:0009279">
    <property type="term" value="C:cell outer membrane"/>
    <property type="evidence" value="ECO:0007669"/>
    <property type="project" value="UniProtKB-SubCell"/>
</dbReference>
<evidence type="ECO:0000256" key="7">
    <source>
        <dbReference type="ARBA" id="ARBA00023609"/>
    </source>
</evidence>
<dbReference type="InterPro" id="IPR007655">
    <property type="entry name" value="Slam_C"/>
</dbReference>
<dbReference type="InterPro" id="IPR011990">
    <property type="entry name" value="TPR-like_helical_dom_sf"/>
</dbReference>
<dbReference type="InterPro" id="IPR057556">
    <property type="entry name" value="TPR_Slam"/>
</dbReference>
<sequence length="290" mass="32931">MKIITFMRLKPGKPPAMVSFIFLLFSTFTSAKEQTLETGNLNNKLTHYLISNNSVAVKNILQTCRECSQFIDPLLLEWANGILARQEKNYAESIRHYRKVISIHPDWYSARLQLATVLYLNKDILSAEAQLRKLRSESLPEEAAVLIDSFIAKIQKTDNWAFRGGFTYLNEKNINNAPASGRSIGRWKSEKPQSGKGVMFWGEAEKTFSLPDNLFGITRLATSGKVPGSGLTDPLHPLMSHGHQCRPDILTVNSGFLPALLNRRTGTVFYRQWLTERYNSVVKDCRFLFL</sequence>
<evidence type="ECO:0000256" key="2">
    <source>
        <dbReference type="ARBA" id="ARBA00022452"/>
    </source>
</evidence>
<evidence type="ECO:0000256" key="4">
    <source>
        <dbReference type="ARBA" id="ARBA00022729"/>
    </source>
</evidence>
<keyword evidence="6" id="KW-0998">Cell outer membrane</keyword>
<comment type="caution">
    <text evidence="11">The sequence shown here is derived from an EMBL/GenBank/DDBJ whole genome shotgun (WGS) entry which is preliminary data.</text>
</comment>
<evidence type="ECO:0000259" key="10">
    <source>
        <dbReference type="Pfam" id="PF24575"/>
    </source>
</evidence>
<dbReference type="SUPFAM" id="SSF48452">
    <property type="entry name" value="TPR-like"/>
    <property type="match status" value="1"/>
</dbReference>
<keyword evidence="2" id="KW-1134">Transmembrane beta strand</keyword>
<dbReference type="Pfam" id="PF24575">
    <property type="entry name" value="TPR_Slam"/>
    <property type="match status" value="1"/>
</dbReference>
<keyword evidence="5" id="KW-0472">Membrane</keyword>
<evidence type="ECO:0000259" key="9">
    <source>
        <dbReference type="Pfam" id="PF04575"/>
    </source>
</evidence>
<evidence type="ECO:0000256" key="8">
    <source>
        <dbReference type="SAM" id="SignalP"/>
    </source>
</evidence>
<keyword evidence="3" id="KW-0812">Transmembrane</keyword>
<organism evidence="11">
    <name type="scientific">Salmonella enterica</name>
    <name type="common">Salmonella choleraesuis</name>
    <dbReference type="NCBI Taxonomy" id="28901"/>
    <lineage>
        <taxon>Bacteria</taxon>
        <taxon>Pseudomonadati</taxon>
        <taxon>Pseudomonadota</taxon>
        <taxon>Gammaproteobacteria</taxon>
        <taxon>Enterobacterales</taxon>
        <taxon>Enterobacteriaceae</taxon>
        <taxon>Salmonella</taxon>
    </lineage>
</organism>
<name>A0A5U7LR77_SALER</name>
<gene>
    <name evidence="11" type="ORF">BVJ40_08350</name>
</gene>
<protein>
    <submittedName>
        <fullName evidence="11">DUF560 domain-containing protein</fullName>
    </submittedName>
</protein>
<proteinExistence type="inferred from homology"/>
<evidence type="ECO:0000256" key="1">
    <source>
        <dbReference type="ARBA" id="ARBA00004571"/>
    </source>
</evidence>
<evidence type="ECO:0000256" key="3">
    <source>
        <dbReference type="ARBA" id="ARBA00022692"/>
    </source>
</evidence>
<evidence type="ECO:0000256" key="6">
    <source>
        <dbReference type="ARBA" id="ARBA00023237"/>
    </source>
</evidence>
<comment type="similarity">
    <text evidence="7">Belongs to the Slam family.</text>
</comment>
<evidence type="ECO:0000313" key="11">
    <source>
        <dbReference type="EMBL" id="EBR4141355.1"/>
    </source>
</evidence>
<accession>A0A5U7LR77</accession>
<dbReference type="Gene3D" id="1.25.40.10">
    <property type="entry name" value="Tetratricopeptide repeat domain"/>
    <property type="match status" value="1"/>
</dbReference>
<keyword evidence="4 8" id="KW-0732">Signal</keyword>
<feature type="signal peptide" evidence="8">
    <location>
        <begin position="1"/>
        <end position="31"/>
    </location>
</feature>
<dbReference type="EMBL" id="AAGSEK010000011">
    <property type="protein sequence ID" value="EBR4141355.1"/>
    <property type="molecule type" value="Genomic_DNA"/>
</dbReference>
<comment type="subcellular location">
    <subcellularLocation>
        <location evidence="1">Cell outer membrane</location>
        <topology evidence="1">Multi-pass membrane protein</topology>
    </subcellularLocation>
</comment>